<comment type="caution">
    <text evidence="7">The sequence shown here is derived from an EMBL/GenBank/DDBJ whole genome shotgun (WGS) entry which is preliminary data.</text>
</comment>
<dbReference type="GO" id="GO:0003839">
    <property type="term" value="F:gamma-glutamylcyclotransferase activity"/>
    <property type="evidence" value="ECO:0007669"/>
    <property type="project" value="UniProtKB-EC"/>
</dbReference>
<accession>A0AAW0QUG7</accession>
<evidence type="ECO:0000256" key="4">
    <source>
        <dbReference type="PIRSR" id="PIRSR617939-2"/>
    </source>
</evidence>
<keyword evidence="5" id="KW-1133">Transmembrane helix</keyword>
<feature type="transmembrane region" description="Helical" evidence="5">
    <location>
        <begin position="314"/>
        <end position="331"/>
    </location>
</feature>
<keyword evidence="8" id="KW-1185">Reference proteome</keyword>
<organism evidence="7 8">
    <name type="scientific">Apiospora kogelbergensis</name>
    <dbReference type="NCBI Taxonomy" id="1337665"/>
    <lineage>
        <taxon>Eukaryota</taxon>
        <taxon>Fungi</taxon>
        <taxon>Dikarya</taxon>
        <taxon>Ascomycota</taxon>
        <taxon>Pezizomycotina</taxon>
        <taxon>Sordariomycetes</taxon>
        <taxon>Xylariomycetidae</taxon>
        <taxon>Amphisphaeriales</taxon>
        <taxon>Apiosporaceae</taxon>
        <taxon>Apiospora</taxon>
    </lineage>
</organism>
<dbReference type="Pfam" id="PF20684">
    <property type="entry name" value="Fung_rhodopsin"/>
    <property type="match status" value="1"/>
</dbReference>
<name>A0AAW0QUG7_9PEZI</name>
<proteinExistence type="predicted"/>
<evidence type="ECO:0000259" key="6">
    <source>
        <dbReference type="Pfam" id="PF20684"/>
    </source>
</evidence>
<feature type="active site" description="Proton acceptor" evidence="3">
    <location>
        <position position="100"/>
    </location>
</feature>
<dbReference type="InterPro" id="IPR049326">
    <property type="entry name" value="Rhodopsin_dom_fungi"/>
</dbReference>
<dbReference type="EC" id="4.3.2.9" evidence="1"/>
<evidence type="ECO:0000256" key="1">
    <source>
        <dbReference type="ARBA" id="ARBA00012346"/>
    </source>
</evidence>
<feature type="transmembrane region" description="Helical" evidence="5">
    <location>
        <begin position="283"/>
        <end position="302"/>
    </location>
</feature>
<keyword evidence="2" id="KW-0456">Lyase</keyword>
<feature type="transmembrane region" description="Helical" evidence="5">
    <location>
        <begin position="197"/>
        <end position="215"/>
    </location>
</feature>
<protein>
    <recommendedName>
        <fullName evidence="1">gamma-glutamylcyclotransferase</fullName>
        <ecNumber evidence="1">4.3.2.9</ecNumber>
    </recommendedName>
</protein>
<feature type="transmembrane region" description="Helical" evidence="5">
    <location>
        <begin position="241"/>
        <end position="263"/>
    </location>
</feature>
<feature type="binding site" evidence="4">
    <location>
        <begin position="16"/>
        <end position="21"/>
    </location>
    <ligand>
        <name>substrate</name>
    </ligand>
</feature>
<evidence type="ECO:0000313" key="7">
    <source>
        <dbReference type="EMBL" id="KAK8105165.1"/>
    </source>
</evidence>
<dbReference type="EMBL" id="JAQQWP010000008">
    <property type="protein sequence ID" value="KAK8105165.1"/>
    <property type="molecule type" value="Genomic_DNA"/>
</dbReference>
<dbReference type="InterPro" id="IPR017939">
    <property type="entry name" value="G-Glutamylcylcotransferase"/>
</dbReference>
<sequence>MPVLQTLSPPKTNVWYLAYGSNLSTAKFIHDRGITPIATAVVNVPGWRLSMDSAGVPYSEPSFASITPMRSDNGDEKAIELIGTAYYLSPFMYSKVIASEGGGIAYAEVMIWTERLDGADKGTDGGAIQTLLRTGAEEARVPPAYQNFLARILIYHPPTQPFPKLGAALFLAFWGRVMSLMEKITKMSLKGSKTGNAPAWVIAMVRVVVVTMWLYHDFIHAGSSSSCSSPASPMARPRTAWCIWAGITIVVLFYVIQVLYIGIHCGPKACTVVEQVNIAKATASVNLVLDIFILVLAVVNVWTLQMSRRHKIGVIGVFMTGILSVHCYAAFGHRFDTII</sequence>
<reference evidence="7 8" key="1">
    <citation type="submission" date="2023-01" db="EMBL/GenBank/DDBJ databases">
        <title>Analysis of 21 Apiospora genomes using comparative genomics revels a genus with tremendous synthesis potential of carbohydrate active enzymes and secondary metabolites.</title>
        <authorList>
            <person name="Sorensen T."/>
        </authorList>
    </citation>
    <scope>NUCLEOTIDE SEQUENCE [LARGE SCALE GENOMIC DNA]</scope>
    <source>
        <strain evidence="7 8">CBS 117206</strain>
    </source>
</reference>
<evidence type="ECO:0000256" key="3">
    <source>
        <dbReference type="PIRSR" id="PIRSR617939-1"/>
    </source>
</evidence>
<dbReference type="PANTHER" id="PTHR12935:SF0">
    <property type="entry name" value="GAMMA-GLUTAMYLCYCLOTRANSFERASE"/>
    <property type="match status" value="1"/>
</dbReference>
<evidence type="ECO:0000313" key="8">
    <source>
        <dbReference type="Proteomes" id="UP001392437"/>
    </source>
</evidence>
<evidence type="ECO:0000256" key="2">
    <source>
        <dbReference type="ARBA" id="ARBA00023239"/>
    </source>
</evidence>
<dbReference type="AlphaFoldDB" id="A0AAW0QUG7"/>
<dbReference type="PANTHER" id="PTHR12935">
    <property type="entry name" value="GAMMA-GLUTAMYLCYCLOTRANSFERASE"/>
    <property type="match status" value="1"/>
</dbReference>
<evidence type="ECO:0000256" key="5">
    <source>
        <dbReference type="SAM" id="Phobius"/>
    </source>
</evidence>
<gene>
    <name evidence="7" type="ORF">PG999_008524</name>
</gene>
<keyword evidence="5" id="KW-0812">Transmembrane</keyword>
<dbReference type="Gene3D" id="3.10.490.10">
    <property type="entry name" value="Gamma-glutamyl cyclotransferase-like"/>
    <property type="match status" value="1"/>
</dbReference>
<feature type="domain" description="Rhodopsin" evidence="6">
    <location>
        <begin position="238"/>
        <end position="325"/>
    </location>
</feature>
<keyword evidence="5" id="KW-0472">Membrane</keyword>
<dbReference type="Proteomes" id="UP001392437">
    <property type="component" value="Unassembled WGS sequence"/>
</dbReference>